<keyword evidence="3" id="KW-0804">Transcription</keyword>
<dbReference type="SMART" id="SM00342">
    <property type="entry name" value="HTH_ARAC"/>
    <property type="match status" value="1"/>
</dbReference>
<keyword evidence="1" id="KW-0805">Transcription regulation</keyword>
<accession>A0ABV4AE28</accession>
<keyword evidence="2" id="KW-0238">DNA-binding</keyword>
<feature type="domain" description="HTH araC/xylS-type" evidence="4">
    <location>
        <begin position="239"/>
        <end position="336"/>
    </location>
</feature>
<reference evidence="5 6" key="1">
    <citation type="submission" date="2024-07" db="EMBL/GenBank/DDBJ databases">
        <authorList>
            <person name="Ren Q."/>
        </authorList>
    </citation>
    <scope>NUCLEOTIDE SEQUENCE [LARGE SCALE GENOMIC DNA]</scope>
    <source>
        <strain evidence="5 6">REN37</strain>
    </source>
</reference>
<dbReference type="InterPro" id="IPR018060">
    <property type="entry name" value="HTH_AraC"/>
</dbReference>
<keyword evidence="6" id="KW-1185">Reference proteome</keyword>
<dbReference type="InterPro" id="IPR009057">
    <property type="entry name" value="Homeodomain-like_sf"/>
</dbReference>
<evidence type="ECO:0000313" key="6">
    <source>
        <dbReference type="Proteomes" id="UP001562065"/>
    </source>
</evidence>
<dbReference type="PROSITE" id="PS01124">
    <property type="entry name" value="HTH_ARAC_FAMILY_2"/>
    <property type="match status" value="1"/>
</dbReference>
<dbReference type="Proteomes" id="UP001562065">
    <property type="component" value="Unassembled WGS sequence"/>
</dbReference>
<dbReference type="PANTHER" id="PTHR47894:SF1">
    <property type="entry name" value="HTH-TYPE TRANSCRIPTIONAL REGULATOR VQSM"/>
    <property type="match status" value="1"/>
</dbReference>
<organism evidence="5 6">
    <name type="scientific">Isoalcanivorax beigongshangi</name>
    <dbReference type="NCBI Taxonomy" id="3238810"/>
    <lineage>
        <taxon>Bacteria</taxon>
        <taxon>Pseudomonadati</taxon>
        <taxon>Pseudomonadota</taxon>
        <taxon>Gammaproteobacteria</taxon>
        <taxon>Oceanospirillales</taxon>
        <taxon>Alcanivoracaceae</taxon>
        <taxon>Isoalcanivorax</taxon>
    </lineage>
</organism>
<dbReference type="Pfam" id="PF12833">
    <property type="entry name" value="HTH_18"/>
    <property type="match status" value="1"/>
</dbReference>
<evidence type="ECO:0000259" key="4">
    <source>
        <dbReference type="PROSITE" id="PS01124"/>
    </source>
</evidence>
<dbReference type="Gene3D" id="1.10.10.60">
    <property type="entry name" value="Homeodomain-like"/>
    <property type="match status" value="1"/>
</dbReference>
<sequence>MTHPGQSRRGAASVQLLYRWGLNQGLSARQCLADTGLSAEQLTDPQAEIEGRQEWQLVENLVAALGDDGGQGVQTGELYHLATYGIWGFALMSSPTFRDAALLGIQFLELTFAFTHIQLREHDGRALLTVDGSALPAPVRRFMVERDVSAIAVLEQELFGVPEAGREVWFSAPAPKDLAPYHAVFQRTPLFGQALDALVLSADRLDQPLPLGNQLTQQRCVLHCQQLLDARLARRGLAGRVRDLLVARVAQMPDMEQVAAELGLCSRTLRRQLAEQGVGFRQLRDEVRQGLAEALLHPGGLAVEQVAARLGYPSASNFIHAFRRWTGQTPGRYVRQRRSPR</sequence>
<evidence type="ECO:0000313" key="5">
    <source>
        <dbReference type="EMBL" id="MEY1661100.1"/>
    </source>
</evidence>
<name>A0ABV4AE28_9GAMM</name>
<evidence type="ECO:0000256" key="3">
    <source>
        <dbReference type="ARBA" id="ARBA00023163"/>
    </source>
</evidence>
<dbReference type="Pfam" id="PF12625">
    <property type="entry name" value="Arabinose_bd"/>
    <property type="match status" value="1"/>
</dbReference>
<dbReference type="PRINTS" id="PR00032">
    <property type="entry name" value="HTHARAC"/>
</dbReference>
<dbReference type="RefSeq" id="WP_369454337.1">
    <property type="nucleotide sequence ID" value="NZ_JBGCUO010000001.1"/>
</dbReference>
<dbReference type="EMBL" id="JBGCUO010000001">
    <property type="protein sequence ID" value="MEY1661100.1"/>
    <property type="molecule type" value="Genomic_DNA"/>
</dbReference>
<gene>
    <name evidence="5" type="ORF">AB5I84_02935</name>
</gene>
<proteinExistence type="predicted"/>
<evidence type="ECO:0000256" key="2">
    <source>
        <dbReference type="ARBA" id="ARBA00023125"/>
    </source>
</evidence>
<dbReference type="PANTHER" id="PTHR47894">
    <property type="entry name" value="HTH-TYPE TRANSCRIPTIONAL REGULATOR GADX"/>
    <property type="match status" value="1"/>
</dbReference>
<dbReference type="SUPFAM" id="SSF46689">
    <property type="entry name" value="Homeodomain-like"/>
    <property type="match status" value="1"/>
</dbReference>
<protein>
    <submittedName>
        <fullName evidence="5">AraC family transcriptional regulator</fullName>
    </submittedName>
</protein>
<dbReference type="InterPro" id="IPR032687">
    <property type="entry name" value="AraC-type_N"/>
</dbReference>
<evidence type="ECO:0000256" key="1">
    <source>
        <dbReference type="ARBA" id="ARBA00023015"/>
    </source>
</evidence>
<comment type="caution">
    <text evidence="5">The sequence shown here is derived from an EMBL/GenBank/DDBJ whole genome shotgun (WGS) entry which is preliminary data.</text>
</comment>
<dbReference type="InterPro" id="IPR020449">
    <property type="entry name" value="Tscrpt_reg_AraC-type_HTH"/>
</dbReference>